<dbReference type="InterPro" id="IPR001683">
    <property type="entry name" value="PX_dom"/>
</dbReference>
<dbReference type="InterPro" id="IPR028662">
    <property type="entry name" value="SNX8/Mvp1"/>
</dbReference>
<dbReference type="PANTHER" id="PTHR47554">
    <property type="entry name" value="SORTING NEXIN MVP1"/>
    <property type="match status" value="1"/>
</dbReference>
<comment type="similarity">
    <text evidence="3">Belongs to the sorting nexin family.</text>
</comment>
<feature type="compositionally biased region" description="Low complexity" evidence="9">
    <location>
        <begin position="241"/>
        <end position="264"/>
    </location>
</feature>
<evidence type="ECO:0000313" key="11">
    <source>
        <dbReference type="EMBL" id="PWN94600.1"/>
    </source>
</evidence>
<dbReference type="GO" id="GO:0042147">
    <property type="term" value="P:retrograde transport, endosome to Golgi"/>
    <property type="evidence" value="ECO:0007669"/>
    <property type="project" value="InterPro"/>
</dbReference>
<name>A0A316YYP2_9BASI</name>
<evidence type="ECO:0000256" key="7">
    <source>
        <dbReference type="ARBA" id="ARBA00022927"/>
    </source>
</evidence>
<dbReference type="Pfam" id="PF19566">
    <property type="entry name" value="Snx8_BAR_dom"/>
    <property type="match status" value="1"/>
</dbReference>
<organism evidence="11 12">
    <name type="scientific">Tilletiopsis washingtonensis</name>
    <dbReference type="NCBI Taxonomy" id="58919"/>
    <lineage>
        <taxon>Eukaryota</taxon>
        <taxon>Fungi</taxon>
        <taxon>Dikarya</taxon>
        <taxon>Basidiomycota</taxon>
        <taxon>Ustilaginomycotina</taxon>
        <taxon>Exobasidiomycetes</taxon>
        <taxon>Entylomatales</taxon>
        <taxon>Entylomatales incertae sedis</taxon>
        <taxon>Tilletiopsis</taxon>
    </lineage>
</organism>
<dbReference type="Pfam" id="PF00787">
    <property type="entry name" value="PX"/>
    <property type="match status" value="1"/>
</dbReference>
<dbReference type="Proteomes" id="UP000245946">
    <property type="component" value="Unassembled WGS sequence"/>
</dbReference>
<comment type="subcellular location">
    <subcellularLocation>
        <location evidence="2">Cytoplasm</location>
    </subcellularLocation>
    <subcellularLocation>
        <location evidence="1">Membrane</location>
        <topology evidence="1">Peripheral membrane protein</topology>
        <orientation evidence="1">Cytoplasmic side</orientation>
    </subcellularLocation>
</comment>
<keyword evidence="6" id="KW-0963">Cytoplasm</keyword>
<dbReference type="GO" id="GO:0005829">
    <property type="term" value="C:cytosol"/>
    <property type="evidence" value="ECO:0007669"/>
    <property type="project" value="GOC"/>
</dbReference>
<dbReference type="GeneID" id="37271183"/>
<dbReference type="SUPFAM" id="SSF64268">
    <property type="entry name" value="PX domain"/>
    <property type="match status" value="1"/>
</dbReference>
<keyword evidence="5" id="KW-0813">Transport</keyword>
<sequence length="659" mass="71558">MSLFDAPRSALPRWDAASIDGFSTHSASADPWGAGGAQPQQHAAHSRAHAGSSAASASASGSSSRASSPQRRPHSCASAGADDAATVEVPAPLLDAWHTVAPGGARSPSVAPEQAARVLASSGIDTARVQQILALLPAGPLSLPVFCLALVLLAHMQDGSAPNVSLARQQLRSGDPPLPTLDLAHLPPANSRFRAQAGSSSWDAPAERSAASPEPLPPSVSGFASLRAGSGWGASAAAVARDASSRPARRNSLPSSAAAPRSRPTGPEPSVQVRLSRAQGGTYFRHTLYTIASFLPGAPLLNPASYGGRGVAHTVQRRYSDFTWLAEALVKRYPFRLLPGLPPKRMGLPLPALNFSTDEGFVEQRRRGLQRYLRSIVSHPVLRSDSLVLVFLTETQPLAEWRVSAPTPELEEEGNSRILTPEELQSVPSDLESKMQASRAATPGMVERQVSLVHSFERALRRREAEGAEHARMAEMLESLQACRKGVWKPESERDDETEGRLAQAEKDFADLAGARAQAMATDMLEALRYQRDLWFAARDLWARHERLSPDAVEATRKKLEANAKRLVVLRQERAPGWEEEAKRLRVALEDDNALVERALRRREHTRMALWEELQRLHWQSRLVEGEWRAHAKREAAHLAATRRAADELAAALDTMSQI</sequence>
<dbReference type="GO" id="GO:0016020">
    <property type="term" value="C:membrane"/>
    <property type="evidence" value="ECO:0007669"/>
    <property type="project" value="UniProtKB-SubCell"/>
</dbReference>
<evidence type="ECO:0000256" key="8">
    <source>
        <dbReference type="ARBA" id="ARBA00023136"/>
    </source>
</evidence>
<feature type="domain" description="PX" evidence="10">
    <location>
        <begin position="267"/>
        <end position="398"/>
    </location>
</feature>
<dbReference type="PROSITE" id="PS50195">
    <property type="entry name" value="PX"/>
    <property type="match status" value="1"/>
</dbReference>
<keyword evidence="12" id="KW-1185">Reference proteome</keyword>
<feature type="region of interest" description="Disordered" evidence="9">
    <location>
        <begin position="21"/>
        <end position="83"/>
    </location>
</feature>
<evidence type="ECO:0000313" key="12">
    <source>
        <dbReference type="Proteomes" id="UP000245946"/>
    </source>
</evidence>
<evidence type="ECO:0000256" key="2">
    <source>
        <dbReference type="ARBA" id="ARBA00004496"/>
    </source>
</evidence>
<dbReference type="InterPro" id="IPR036871">
    <property type="entry name" value="PX_dom_sf"/>
</dbReference>
<proteinExistence type="inferred from homology"/>
<dbReference type="OrthoDB" id="10064318at2759"/>
<feature type="compositionally biased region" description="Low complexity" evidence="9">
    <location>
        <begin position="207"/>
        <end position="218"/>
    </location>
</feature>
<feature type="compositionally biased region" description="Low complexity" evidence="9">
    <location>
        <begin position="37"/>
        <end position="70"/>
    </location>
</feature>
<evidence type="ECO:0000259" key="10">
    <source>
        <dbReference type="PROSITE" id="PS50195"/>
    </source>
</evidence>
<evidence type="ECO:0000256" key="6">
    <source>
        <dbReference type="ARBA" id="ARBA00022490"/>
    </source>
</evidence>
<feature type="region of interest" description="Disordered" evidence="9">
    <location>
        <begin position="241"/>
        <end position="272"/>
    </location>
</feature>
<dbReference type="Gene3D" id="3.30.1520.10">
    <property type="entry name" value="Phox-like domain"/>
    <property type="match status" value="1"/>
</dbReference>
<protein>
    <recommendedName>
        <fullName evidence="4">Sorting nexin MVP1</fullName>
    </recommendedName>
</protein>
<accession>A0A316YYP2</accession>
<dbReference type="EMBL" id="KZ819311">
    <property type="protein sequence ID" value="PWN94600.1"/>
    <property type="molecule type" value="Genomic_DNA"/>
</dbReference>
<evidence type="ECO:0000256" key="5">
    <source>
        <dbReference type="ARBA" id="ARBA00022448"/>
    </source>
</evidence>
<dbReference type="GO" id="GO:0032266">
    <property type="term" value="F:phosphatidylinositol-3-phosphate binding"/>
    <property type="evidence" value="ECO:0007669"/>
    <property type="project" value="TreeGrafter"/>
</dbReference>
<dbReference type="PANTHER" id="PTHR47554:SF1">
    <property type="entry name" value="SORTING NEXIN MVP1"/>
    <property type="match status" value="1"/>
</dbReference>
<evidence type="ECO:0000256" key="9">
    <source>
        <dbReference type="SAM" id="MobiDB-lite"/>
    </source>
</evidence>
<keyword evidence="8" id="KW-0472">Membrane</keyword>
<evidence type="ECO:0000256" key="1">
    <source>
        <dbReference type="ARBA" id="ARBA00004287"/>
    </source>
</evidence>
<dbReference type="RefSeq" id="XP_025594879.1">
    <property type="nucleotide sequence ID" value="XM_025743639.1"/>
</dbReference>
<dbReference type="InterPro" id="IPR045734">
    <property type="entry name" value="Snx8_BAR_dom"/>
</dbReference>
<keyword evidence="7" id="KW-0653">Protein transport</keyword>
<feature type="region of interest" description="Disordered" evidence="9">
    <location>
        <begin position="194"/>
        <end position="218"/>
    </location>
</feature>
<dbReference type="GO" id="GO:0005768">
    <property type="term" value="C:endosome"/>
    <property type="evidence" value="ECO:0007669"/>
    <property type="project" value="TreeGrafter"/>
</dbReference>
<evidence type="ECO:0000256" key="4">
    <source>
        <dbReference type="ARBA" id="ARBA00014268"/>
    </source>
</evidence>
<dbReference type="AlphaFoldDB" id="A0A316YYP2"/>
<dbReference type="SMART" id="SM00312">
    <property type="entry name" value="PX"/>
    <property type="match status" value="1"/>
</dbReference>
<dbReference type="GO" id="GO:0006623">
    <property type="term" value="P:protein targeting to vacuole"/>
    <property type="evidence" value="ECO:0007669"/>
    <property type="project" value="TreeGrafter"/>
</dbReference>
<reference evidence="11 12" key="1">
    <citation type="journal article" date="2018" name="Mol. Biol. Evol.">
        <title>Broad Genomic Sampling Reveals a Smut Pathogenic Ancestry of the Fungal Clade Ustilaginomycotina.</title>
        <authorList>
            <person name="Kijpornyongpan T."/>
            <person name="Mondo S.J."/>
            <person name="Barry K."/>
            <person name="Sandor L."/>
            <person name="Lee J."/>
            <person name="Lipzen A."/>
            <person name="Pangilinan J."/>
            <person name="LaButti K."/>
            <person name="Hainaut M."/>
            <person name="Henrissat B."/>
            <person name="Grigoriev I.V."/>
            <person name="Spatafora J.W."/>
            <person name="Aime M.C."/>
        </authorList>
    </citation>
    <scope>NUCLEOTIDE SEQUENCE [LARGE SCALE GENOMIC DNA]</scope>
    <source>
        <strain evidence="11 12">MCA 4186</strain>
    </source>
</reference>
<gene>
    <name evidence="11" type="ORF">FA09DRAFT_332892</name>
</gene>
<evidence type="ECO:0000256" key="3">
    <source>
        <dbReference type="ARBA" id="ARBA00010883"/>
    </source>
</evidence>
<dbReference type="STRING" id="58919.A0A316YYP2"/>